<feature type="transmembrane region" description="Helical" evidence="13">
    <location>
        <begin position="37"/>
        <end position="54"/>
    </location>
</feature>
<dbReference type="Pfam" id="PF00175">
    <property type="entry name" value="NAD_binding_1"/>
    <property type="match status" value="1"/>
</dbReference>
<evidence type="ECO:0000256" key="3">
    <source>
        <dbReference type="ARBA" id="ARBA00022630"/>
    </source>
</evidence>
<keyword evidence="4 13" id="KW-0812">Transmembrane</keyword>
<dbReference type="EMBL" id="JBHMEC010000014">
    <property type="protein sequence ID" value="MFB9149783.1"/>
    <property type="molecule type" value="Genomic_DNA"/>
</dbReference>
<feature type="transmembrane region" description="Helical" evidence="13">
    <location>
        <begin position="113"/>
        <end position="135"/>
    </location>
</feature>
<dbReference type="Gene3D" id="2.40.30.10">
    <property type="entry name" value="Translation factors"/>
    <property type="match status" value="1"/>
</dbReference>
<dbReference type="InterPro" id="IPR017938">
    <property type="entry name" value="Riboflavin_synthase-like_b-brl"/>
</dbReference>
<evidence type="ECO:0000256" key="7">
    <source>
        <dbReference type="ARBA" id="ARBA00022827"/>
    </source>
</evidence>
<keyword evidence="5" id="KW-0001">2Fe-2S</keyword>
<dbReference type="SUPFAM" id="SSF52343">
    <property type="entry name" value="Ferredoxin reductase-like, C-terminal NADP-linked domain"/>
    <property type="match status" value="1"/>
</dbReference>
<dbReference type="Pfam" id="PF01794">
    <property type="entry name" value="Ferric_reduct"/>
    <property type="match status" value="1"/>
</dbReference>
<feature type="domain" description="FAD-binding FR-type" evidence="14">
    <location>
        <begin position="203"/>
        <end position="304"/>
    </location>
</feature>
<evidence type="ECO:0000256" key="9">
    <source>
        <dbReference type="ARBA" id="ARBA00023002"/>
    </source>
</evidence>
<keyword evidence="10" id="KW-0408">Iron</keyword>
<dbReference type="InterPro" id="IPR039261">
    <property type="entry name" value="FNR_nucleotide-bd"/>
</dbReference>
<sequence length="440" mass="47265">MPVAVLVPLYLILVLLPLALARLQGLPPRPLADELASGAGLVALAMILAEFFLLGRFRGVTRRAGSDVVMRAHQLLARGALLLAVVHPFLYVSPMTPPPVWDVTSRTALNYGWAGMWPGIAAWLLLGGLVAMAIARDESGARYQHWRLLHGLGAVLVAGFGVLHVLRAGRYSADPLLGRVWIALLTLAVAALLYVYLVAPLIRRCRPWRVASVTRAAARTWTVTLTPEFEGRVGYRAGQFAWLNIGHGVFSLDENPFSISSAPSAGRDMEFIVKELGDFTRTVGQVRPGTRAWIEGPHGHLTHEGHAGAPGIALIAGGVGIAPLLSILRELSATGDARPAALLYGNRTEAQIVAREELQHLADTHGTEVVHVLSEPPAGWTGATGMIDAELLGRHFGGTARRGWLYILCGPPAMLTSVEQALKALGVPSSRILSERFVYD</sequence>
<evidence type="ECO:0000256" key="12">
    <source>
        <dbReference type="ARBA" id="ARBA00023136"/>
    </source>
</evidence>
<keyword evidence="3" id="KW-0285">Flavoprotein</keyword>
<evidence type="ECO:0000313" key="15">
    <source>
        <dbReference type="EMBL" id="MFB9149783.1"/>
    </source>
</evidence>
<keyword evidence="11" id="KW-0411">Iron-sulfur</keyword>
<dbReference type="InterPro" id="IPR017927">
    <property type="entry name" value="FAD-bd_FR_type"/>
</dbReference>
<feature type="transmembrane region" description="Helical" evidence="13">
    <location>
        <begin position="178"/>
        <end position="199"/>
    </location>
</feature>
<evidence type="ECO:0000259" key="14">
    <source>
        <dbReference type="PROSITE" id="PS51384"/>
    </source>
</evidence>
<evidence type="ECO:0000256" key="10">
    <source>
        <dbReference type="ARBA" id="ARBA00023004"/>
    </source>
</evidence>
<evidence type="ECO:0000256" key="5">
    <source>
        <dbReference type="ARBA" id="ARBA00022714"/>
    </source>
</evidence>
<keyword evidence="16" id="KW-1185">Reference proteome</keyword>
<accession>A0ABV5HZB7</accession>
<keyword evidence="6" id="KW-0479">Metal-binding</keyword>
<dbReference type="PANTHER" id="PTHR47354">
    <property type="entry name" value="NADH OXIDOREDUCTASE HCR"/>
    <property type="match status" value="1"/>
</dbReference>
<feature type="transmembrane region" description="Helical" evidence="13">
    <location>
        <begin position="75"/>
        <end position="93"/>
    </location>
</feature>
<evidence type="ECO:0000256" key="11">
    <source>
        <dbReference type="ARBA" id="ARBA00023014"/>
    </source>
</evidence>
<dbReference type="RefSeq" id="WP_377069046.1">
    <property type="nucleotide sequence ID" value="NZ_JBHMEC010000014.1"/>
</dbReference>
<reference evidence="15 16" key="1">
    <citation type="submission" date="2024-09" db="EMBL/GenBank/DDBJ databases">
        <authorList>
            <person name="Sun Q."/>
            <person name="Mori K."/>
        </authorList>
    </citation>
    <scope>NUCLEOTIDE SEQUENCE [LARGE SCALE GENOMIC DNA]</scope>
    <source>
        <strain evidence="15 16">CECT 9424</strain>
    </source>
</reference>
<evidence type="ECO:0000256" key="2">
    <source>
        <dbReference type="ARBA" id="ARBA00004141"/>
    </source>
</evidence>
<protein>
    <submittedName>
        <fullName evidence="15">Ferric reductase-like transmembrane domain-containing protein</fullName>
    </submittedName>
</protein>
<dbReference type="PROSITE" id="PS51384">
    <property type="entry name" value="FAD_FR"/>
    <property type="match status" value="1"/>
</dbReference>
<keyword evidence="8 13" id="KW-1133">Transmembrane helix</keyword>
<dbReference type="Proteomes" id="UP001589670">
    <property type="component" value="Unassembled WGS sequence"/>
</dbReference>
<proteinExistence type="predicted"/>
<keyword evidence="7" id="KW-0274">FAD</keyword>
<dbReference type="Gene3D" id="3.40.50.80">
    <property type="entry name" value="Nucleotide-binding domain of ferredoxin-NADP reductase (FNR) module"/>
    <property type="match status" value="1"/>
</dbReference>
<feature type="transmembrane region" description="Helical" evidence="13">
    <location>
        <begin position="147"/>
        <end position="166"/>
    </location>
</feature>
<dbReference type="PANTHER" id="PTHR47354:SF8">
    <property type="entry name" value="1,2-PHENYLACETYL-COA EPOXIDASE, SUBUNIT E"/>
    <property type="match status" value="1"/>
</dbReference>
<evidence type="ECO:0000256" key="13">
    <source>
        <dbReference type="SAM" id="Phobius"/>
    </source>
</evidence>
<dbReference type="PRINTS" id="PR00406">
    <property type="entry name" value="CYTB5RDTASE"/>
</dbReference>
<dbReference type="InterPro" id="IPR001433">
    <property type="entry name" value="OxRdtase_FAD/NAD-bd"/>
</dbReference>
<dbReference type="CDD" id="cd06198">
    <property type="entry name" value="FNR_like_3"/>
    <property type="match status" value="1"/>
</dbReference>
<gene>
    <name evidence="15" type="ORF">ACFFU4_08495</name>
</gene>
<keyword evidence="12 13" id="KW-0472">Membrane</keyword>
<comment type="subcellular location">
    <subcellularLocation>
        <location evidence="2">Membrane</location>
        <topology evidence="2">Multi-pass membrane protein</topology>
    </subcellularLocation>
</comment>
<dbReference type="InterPro" id="IPR013130">
    <property type="entry name" value="Fe3_Rdtase_TM_dom"/>
</dbReference>
<dbReference type="InterPro" id="IPR050415">
    <property type="entry name" value="MRET"/>
</dbReference>
<organism evidence="15 16">
    <name type="scientific">Roseovarius ramblicola</name>
    <dbReference type="NCBI Taxonomy" id="2022336"/>
    <lineage>
        <taxon>Bacteria</taxon>
        <taxon>Pseudomonadati</taxon>
        <taxon>Pseudomonadota</taxon>
        <taxon>Alphaproteobacteria</taxon>
        <taxon>Rhodobacterales</taxon>
        <taxon>Roseobacteraceae</taxon>
        <taxon>Roseovarius</taxon>
    </lineage>
</organism>
<keyword evidence="9" id="KW-0560">Oxidoreductase</keyword>
<evidence type="ECO:0000256" key="8">
    <source>
        <dbReference type="ARBA" id="ARBA00022989"/>
    </source>
</evidence>
<comment type="caution">
    <text evidence="15">The sequence shown here is derived from an EMBL/GenBank/DDBJ whole genome shotgun (WGS) entry which is preliminary data.</text>
</comment>
<evidence type="ECO:0000256" key="1">
    <source>
        <dbReference type="ARBA" id="ARBA00001974"/>
    </source>
</evidence>
<evidence type="ECO:0000256" key="6">
    <source>
        <dbReference type="ARBA" id="ARBA00022723"/>
    </source>
</evidence>
<evidence type="ECO:0000313" key="16">
    <source>
        <dbReference type="Proteomes" id="UP001589670"/>
    </source>
</evidence>
<evidence type="ECO:0000256" key="4">
    <source>
        <dbReference type="ARBA" id="ARBA00022692"/>
    </source>
</evidence>
<comment type="cofactor">
    <cofactor evidence="1">
        <name>FAD</name>
        <dbReference type="ChEBI" id="CHEBI:57692"/>
    </cofactor>
</comment>
<name>A0ABV5HZB7_9RHOB</name>
<dbReference type="SUPFAM" id="SSF63380">
    <property type="entry name" value="Riboflavin synthase domain-like"/>
    <property type="match status" value="1"/>
</dbReference>